<evidence type="ECO:0000313" key="1">
    <source>
        <dbReference type="EMBL" id="KWT64317.1"/>
    </source>
</evidence>
<dbReference type="Pfam" id="PF10706">
    <property type="entry name" value="Aminoglyc_resit"/>
    <property type="match status" value="1"/>
</dbReference>
<comment type="caution">
    <text evidence="1">The sequence shown here is derived from an EMBL/GenBank/DDBJ whole genome shotgun (WGS) entry which is preliminary data.</text>
</comment>
<dbReference type="STRING" id="121290.APY04_3329"/>
<dbReference type="Gene3D" id="3.30.460.40">
    <property type="match status" value="1"/>
</dbReference>
<gene>
    <name evidence="1" type="ORF">APY04_3329</name>
</gene>
<dbReference type="Proteomes" id="UP000059074">
    <property type="component" value="Unassembled WGS sequence"/>
</dbReference>
<dbReference type="AlphaFoldDB" id="A0A120CT95"/>
<dbReference type="OrthoDB" id="9800567at2"/>
<dbReference type="PATRIC" id="fig|121290.4.peg.762"/>
<keyword evidence="2" id="KW-1185">Reference proteome</keyword>
<dbReference type="RefSeq" id="WP_068464804.1">
    <property type="nucleotide sequence ID" value="NZ_LMTR01000093.1"/>
</dbReference>
<dbReference type="SUPFAM" id="SSF81301">
    <property type="entry name" value="Nucleotidyltransferase"/>
    <property type="match status" value="1"/>
</dbReference>
<dbReference type="EMBL" id="LMTR01000093">
    <property type="protein sequence ID" value="KWT64317.1"/>
    <property type="molecule type" value="Genomic_DNA"/>
</dbReference>
<name>A0A120CT95_HYPSL</name>
<evidence type="ECO:0008006" key="3">
    <source>
        <dbReference type="Google" id="ProtNLM"/>
    </source>
</evidence>
<reference evidence="1 2" key="1">
    <citation type="submission" date="2015-10" db="EMBL/GenBank/DDBJ databases">
        <title>Transcriptomic analysis of a linuron degrading triple-species bacterial consortium.</title>
        <authorList>
            <person name="Albers P."/>
        </authorList>
    </citation>
    <scope>NUCLEOTIDE SEQUENCE [LARGE SCALE GENOMIC DNA]</scope>
    <source>
        <strain evidence="1 2">WDL6</strain>
    </source>
</reference>
<organism evidence="1 2">
    <name type="scientific">Hyphomicrobium sulfonivorans</name>
    <dbReference type="NCBI Taxonomy" id="121290"/>
    <lineage>
        <taxon>Bacteria</taxon>
        <taxon>Pseudomonadati</taxon>
        <taxon>Pseudomonadota</taxon>
        <taxon>Alphaproteobacteria</taxon>
        <taxon>Hyphomicrobiales</taxon>
        <taxon>Hyphomicrobiaceae</taxon>
        <taxon>Hyphomicrobium</taxon>
    </lineage>
</organism>
<protein>
    <recommendedName>
        <fullName evidence="3">Amino acid transporter</fullName>
    </recommendedName>
</protein>
<evidence type="ECO:0000313" key="2">
    <source>
        <dbReference type="Proteomes" id="UP000059074"/>
    </source>
</evidence>
<dbReference type="InterPro" id="IPR043519">
    <property type="entry name" value="NT_sf"/>
</dbReference>
<accession>A0A120CT95</accession>
<proteinExistence type="predicted"/>
<sequence>MQPPSDDAWSAWNPEQLAQRLSCVPCVWYVVGGWALDLWHGEQTRPHDDLEFAVLPEDIAVFRAALGELEFFTAHDGQLAHLALDASPAPHIGQMWGLDREAKCWRVDMMIERGTQMRWVCKRTEAIHAPRAEVVRRSADGIPYLAPEAVLLFKAKYRREKDEADFARALPKLEAGERRRLADWLAVVYPGHGWLESL</sequence>
<dbReference type="InterPro" id="IPR019646">
    <property type="entry name" value="Aminoglyc_AdlTrfase"/>
</dbReference>